<gene>
    <name evidence="1" type="ORF">Amon02_001060900</name>
</gene>
<sequence>MIRIPCLPNSQSNGSLPFSKCFNNVTEQLNCDNSFALIGLNLVSSRAAINAYSSTPAGNFKSPKLPMQPLNSFSSSVLCWMFQVTNKGHLSGFGLSFESTNAVILESGILGTLCNLEYSVSKASNAYDFTDAVVDVDGDIFL</sequence>
<proteinExistence type="predicted"/>
<accession>A0ACB5U149</accession>
<evidence type="ECO:0000313" key="1">
    <source>
        <dbReference type="EMBL" id="GME99067.1"/>
    </source>
</evidence>
<keyword evidence="2" id="KW-1185">Reference proteome</keyword>
<dbReference type="Proteomes" id="UP001165064">
    <property type="component" value="Unassembled WGS sequence"/>
</dbReference>
<protein>
    <submittedName>
        <fullName evidence="1">Unnamed protein product</fullName>
    </submittedName>
</protein>
<dbReference type="EMBL" id="BSXS01010846">
    <property type="protein sequence ID" value="GME99067.1"/>
    <property type="molecule type" value="Genomic_DNA"/>
</dbReference>
<reference evidence="1" key="1">
    <citation type="submission" date="2023-04" db="EMBL/GenBank/DDBJ databases">
        <title>Ambrosiozyma monospora NBRC 10751.</title>
        <authorList>
            <person name="Ichikawa N."/>
            <person name="Sato H."/>
            <person name="Tonouchi N."/>
        </authorList>
    </citation>
    <scope>NUCLEOTIDE SEQUENCE</scope>
    <source>
        <strain evidence="1">NBRC 10751</strain>
    </source>
</reference>
<name>A0ACB5U149_AMBMO</name>
<evidence type="ECO:0000313" key="2">
    <source>
        <dbReference type="Proteomes" id="UP001165064"/>
    </source>
</evidence>
<comment type="caution">
    <text evidence="1">The sequence shown here is derived from an EMBL/GenBank/DDBJ whole genome shotgun (WGS) entry which is preliminary data.</text>
</comment>
<organism evidence="1 2">
    <name type="scientific">Ambrosiozyma monospora</name>
    <name type="common">Yeast</name>
    <name type="synonym">Endomycopsis monosporus</name>
    <dbReference type="NCBI Taxonomy" id="43982"/>
    <lineage>
        <taxon>Eukaryota</taxon>
        <taxon>Fungi</taxon>
        <taxon>Dikarya</taxon>
        <taxon>Ascomycota</taxon>
        <taxon>Saccharomycotina</taxon>
        <taxon>Pichiomycetes</taxon>
        <taxon>Pichiales</taxon>
        <taxon>Pichiaceae</taxon>
        <taxon>Ambrosiozyma</taxon>
    </lineage>
</organism>